<sequence>MSLISTVPPEQATGALAESYDQLKERLGWVPNIMQLMSASPEQLRMNLEVLGYFFNHPTLSLPLLATTRMLVSQAHHCDYCVDFNAALLINRCEQTPEQVAATRQDPNQAILDPKDKAMLLFTLKSVKTPLAVNADDIAALKALGWTDRDIFDAVAHAARNVSADIIFNTFKVERDF</sequence>
<keyword evidence="2" id="KW-1185">Reference proteome</keyword>
<dbReference type="RefSeq" id="WP_066101713.1">
    <property type="nucleotide sequence ID" value="NZ_CP016027.1"/>
</dbReference>
<evidence type="ECO:0000313" key="1">
    <source>
        <dbReference type="EMBL" id="ANJ67907.1"/>
    </source>
</evidence>
<evidence type="ECO:0000313" key="2">
    <source>
        <dbReference type="Proteomes" id="UP000078596"/>
    </source>
</evidence>
<dbReference type="STRING" id="1860122.A9404_11430"/>
<dbReference type="EMBL" id="CP016027">
    <property type="protein sequence ID" value="ANJ67907.1"/>
    <property type="molecule type" value="Genomic_DNA"/>
</dbReference>
<dbReference type="KEGG" id="haz:A9404_11430"/>
<dbReference type="PANTHER" id="PTHR35446">
    <property type="entry name" value="SI:CH211-175M2.5"/>
    <property type="match status" value="1"/>
</dbReference>
<dbReference type="OrthoDB" id="9801997at2"/>
<dbReference type="Proteomes" id="UP000078596">
    <property type="component" value="Chromosome"/>
</dbReference>
<reference evidence="1 2" key="1">
    <citation type="submission" date="2016-06" db="EMBL/GenBank/DDBJ databases">
        <title>Insight into the functional genes involving in sulfur oxidation in Pearl River water.</title>
        <authorList>
            <person name="Luo J."/>
            <person name="Tan X."/>
            <person name="Lin W."/>
        </authorList>
    </citation>
    <scope>NUCLEOTIDE SEQUENCE [LARGE SCALE GENOMIC DNA]</scope>
    <source>
        <strain evidence="1 2">LS2</strain>
    </source>
</reference>
<accession>A0A191ZJ85</accession>
<name>A0A191ZJ85_9GAMM</name>
<organism evidence="1 2">
    <name type="scientific">Halothiobacillus diazotrophicus</name>
    <dbReference type="NCBI Taxonomy" id="1860122"/>
    <lineage>
        <taxon>Bacteria</taxon>
        <taxon>Pseudomonadati</taxon>
        <taxon>Pseudomonadota</taxon>
        <taxon>Gammaproteobacteria</taxon>
        <taxon>Chromatiales</taxon>
        <taxon>Halothiobacillaceae</taxon>
        <taxon>Halothiobacillus</taxon>
    </lineage>
</organism>
<dbReference type="SUPFAM" id="SSF69118">
    <property type="entry name" value="AhpD-like"/>
    <property type="match status" value="1"/>
</dbReference>
<evidence type="ECO:0008006" key="3">
    <source>
        <dbReference type="Google" id="ProtNLM"/>
    </source>
</evidence>
<dbReference type="PANTHER" id="PTHR35446:SF2">
    <property type="entry name" value="CARBOXYMUCONOLACTONE DECARBOXYLASE-LIKE DOMAIN-CONTAINING PROTEIN"/>
    <property type="match status" value="1"/>
</dbReference>
<proteinExistence type="predicted"/>
<dbReference type="AlphaFoldDB" id="A0A191ZJ85"/>
<protein>
    <recommendedName>
        <fullName evidence="3">Alkylhydroperoxidase</fullName>
    </recommendedName>
</protein>
<dbReference type="InterPro" id="IPR029032">
    <property type="entry name" value="AhpD-like"/>
</dbReference>
<gene>
    <name evidence="1" type="ORF">A9404_11430</name>
</gene>
<dbReference type="Gene3D" id="1.20.1290.10">
    <property type="entry name" value="AhpD-like"/>
    <property type="match status" value="1"/>
</dbReference>